<dbReference type="SMART" id="SM00322">
    <property type="entry name" value="KH"/>
    <property type="match status" value="1"/>
</dbReference>
<dbReference type="InterPro" id="IPR002999">
    <property type="entry name" value="Tudor"/>
</dbReference>
<feature type="region of interest" description="Disordered" evidence="2">
    <location>
        <begin position="321"/>
        <end position="365"/>
    </location>
</feature>
<dbReference type="SUPFAM" id="SSF50199">
    <property type="entry name" value="Staphylococcal nuclease"/>
    <property type="match status" value="1"/>
</dbReference>
<dbReference type="Gene3D" id="2.30.30.140">
    <property type="match status" value="1"/>
</dbReference>
<feature type="region of interest" description="Disordered" evidence="2">
    <location>
        <begin position="412"/>
        <end position="440"/>
    </location>
</feature>
<dbReference type="AlphaFoldDB" id="A0A7R9AZZ8"/>
<dbReference type="Gene3D" id="2.40.50.90">
    <property type="match status" value="1"/>
</dbReference>
<dbReference type="PANTHER" id="PTHR22948:SF65">
    <property type="entry name" value="A-KINASE ANCHORING PROTEIN 1"/>
    <property type="match status" value="1"/>
</dbReference>
<keyword evidence="1" id="KW-0694">RNA-binding</keyword>
<protein>
    <recommendedName>
        <fullName evidence="3">Tudor domain-containing protein</fullName>
    </recommendedName>
</protein>
<evidence type="ECO:0000256" key="2">
    <source>
        <dbReference type="SAM" id="MobiDB-lite"/>
    </source>
</evidence>
<feature type="compositionally biased region" description="Basic residues" evidence="2">
    <location>
        <begin position="335"/>
        <end position="345"/>
    </location>
</feature>
<dbReference type="Gene3D" id="3.30.1370.10">
    <property type="entry name" value="K Homology domain, type 1"/>
    <property type="match status" value="1"/>
</dbReference>
<evidence type="ECO:0000313" key="4">
    <source>
        <dbReference type="EMBL" id="CAD7263223.1"/>
    </source>
</evidence>
<dbReference type="InterPro" id="IPR047368">
    <property type="entry name" value="KH-I_AKAP1"/>
</dbReference>
<dbReference type="GO" id="GO:0010468">
    <property type="term" value="P:regulation of gene expression"/>
    <property type="evidence" value="ECO:0007669"/>
    <property type="project" value="UniProtKB-ARBA"/>
</dbReference>
<dbReference type="InterPro" id="IPR035437">
    <property type="entry name" value="SNase_OB-fold_sf"/>
</dbReference>
<evidence type="ECO:0000256" key="1">
    <source>
        <dbReference type="PROSITE-ProRule" id="PRU00117"/>
    </source>
</evidence>
<feature type="region of interest" description="Disordered" evidence="2">
    <location>
        <begin position="698"/>
        <end position="773"/>
    </location>
</feature>
<dbReference type="PANTHER" id="PTHR22948">
    <property type="entry name" value="TUDOR DOMAIN CONTAINING PROTEIN"/>
    <property type="match status" value="1"/>
</dbReference>
<feature type="compositionally biased region" description="Polar residues" evidence="2">
    <location>
        <begin position="422"/>
        <end position="431"/>
    </location>
</feature>
<dbReference type="SUPFAM" id="SSF63748">
    <property type="entry name" value="Tudor/PWWP/MBT"/>
    <property type="match status" value="1"/>
</dbReference>
<dbReference type="EMBL" id="OC003384">
    <property type="protein sequence ID" value="CAD7263223.1"/>
    <property type="molecule type" value="Genomic_DNA"/>
</dbReference>
<dbReference type="InterPro" id="IPR004087">
    <property type="entry name" value="KH_dom"/>
</dbReference>
<evidence type="ECO:0000259" key="3">
    <source>
        <dbReference type="PROSITE" id="PS50304"/>
    </source>
</evidence>
<dbReference type="PROSITE" id="PS50084">
    <property type="entry name" value="KH_TYPE_1"/>
    <property type="match status" value="1"/>
</dbReference>
<proteinExistence type="predicted"/>
<reference evidence="4" key="1">
    <citation type="submission" date="2020-11" db="EMBL/GenBank/DDBJ databases">
        <authorList>
            <person name="Tran Van P."/>
        </authorList>
    </citation>
    <scope>NUCLEOTIDE SEQUENCE</scope>
</reference>
<feature type="compositionally biased region" description="Polar residues" evidence="2">
    <location>
        <begin position="737"/>
        <end position="752"/>
    </location>
</feature>
<dbReference type="CDD" id="cd20407">
    <property type="entry name" value="Tudor_AKAP1"/>
    <property type="match status" value="1"/>
</dbReference>
<dbReference type="InterPro" id="IPR050621">
    <property type="entry name" value="Tudor_domain_containing"/>
</dbReference>
<organism evidence="4">
    <name type="scientific">Timema shepardi</name>
    <name type="common">Walking stick</name>
    <dbReference type="NCBI Taxonomy" id="629360"/>
    <lineage>
        <taxon>Eukaryota</taxon>
        <taxon>Metazoa</taxon>
        <taxon>Ecdysozoa</taxon>
        <taxon>Arthropoda</taxon>
        <taxon>Hexapoda</taxon>
        <taxon>Insecta</taxon>
        <taxon>Pterygota</taxon>
        <taxon>Neoptera</taxon>
        <taxon>Polyneoptera</taxon>
        <taxon>Phasmatodea</taxon>
        <taxon>Timematodea</taxon>
        <taxon>Timematoidea</taxon>
        <taxon>Timematidae</taxon>
        <taxon>Timema</taxon>
    </lineage>
</organism>
<dbReference type="SMART" id="SM00333">
    <property type="entry name" value="TUDOR"/>
    <property type="match status" value="1"/>
</dbReference>
<feature type="region of interest" description="Disordered" evidence="2">
    <location>
        <begin position="459"/>
        <end position="479"/>
    </location>
</feature>
<dbReference type="InterPro" id="IPR047367">
    <property type="entry name" value="Tudor_AKAP1"/>
</dbReference>
<dbReference type="GO" id="GO:0003723">
    <property type="term" value="F:RNA binding"/>
    <property type="evidence" value="ECO:0007669"/>
    <property type="project" value="UniProtKB-UniRule"/>
</dbReference>
<accession>A0A7R9AZZ8</accession>
<dbReference type="GO" id="GO:0005739">
    <property type="term" value="C:mitochondrion"/>
    <property type="evidence" value="ECO:0007669"/>
    <property type="project" value="UniProtKB-ARBA"/>
</dbReference>
<dbReference type="PROSITE" id="PS50304">
    <property type="entry name" value="TUDOR"/>
    <property type="match status" value="1"/>
</dbReference>
<dbReference type="SUPFAM" id="SSF54791">
    <property type="entry name" value="Eukaryotic type KH-domain (KH-domain type I)"/>
    <property type="match status" value="1"/>
</dbReference>
<name>A0A7R9AZZ8_TIMSH</name>
<feature type="compositionally biased region" description="Polar residues" evidence="2">
    <location>
        <begin position="321"/>
        <end position="334"/>
    </location>
</feature>
<dbReference type="CDD" id="cd22395">
    <property type="entry name" value="KH-I_AKAP1"/>
    <property type="match status" value="1"/>
</dbReference>
<sequence>MEGGIVTSSCPGSRGGCVSTRAPRFSRAVLFGGGGFYPHPSLHPLHHVRWVWQCRAWSASRRLDVHLGFSEHGVWKPILGKTSLSTPDRDSNLGHHVIGRIVYGESSALDHAATEAGPSTPALLSFFCFHDTTGVSAKRMRRRKCNHSCGEGEGKTVEDYHPHCTRPGLDPDLPVFRSLVQHDGSVLDRAVTECSQNWPSWGDRKPNSPPPPLPSTGWGVVRGAGPYAMLSPAQGYNNRKNHPQFTLPRFEPRSPPSSAVEPNTTSALANYATEAGRLGGSILMCPHLSWTHPMLWATMRQPPFSPVSMLGVRAPDLGRGTTSRYEGVSEWTSHSTRRATARRGRAQPTAHGKKGEGEWANHAARGSQLVQRSLPRWRESMAPQSSRQLLVWSVPTLAFLLSLLWYRRKKNSLRSDPGGTVSVASNISSQSRPEEESDLSKEAELIAFDAQINKSLHNGVAIPRSDNSQTIGTPEERIEPVKSSEVTAIAPKTSLVENKSKVYVVDTFTLSDQPDELHRVDSTDLLGESKITSLDTTSSQNNILCCDLESPGDKVNQLGSATREIEDTNLSTLDLSSSSSRSDVSVIDLVSGGEEDLVSIEGHSQVLSSERSFAFSPTLVDLVTESDSSPEVKQRTVSPLAVCSSGKVTPRTRTAVRVSADSCSEATVMARKSSVDLAMERKTPDEAAALEHKLSALQLSGDDGGGEQQASSSAEQARGERDSANHSPADVMLGSPAISNFSDVHSEGSSDSGKGCSDVATPPSRTPASGSSVAGDLPVPSVYEFVLPQILVGRLIGRHGTFVHQIKEKTNASILIKRHPDTTDLKICAVEGMQMDIEGALEMIRQKFPIKRYPDITLEQVCFMPTGPIIPILPEFLQLLEGVSNDVYLSSLVSTTHFFLQQPLHPTFPALNSLNACMNICYSEPTAPPLPSPVNVSVICVAPTMGGWYRAMVVSVDEENDTCDVKFVDYGGYQTVENSALRQIRSDFMMLPFQATECYLANVSPVGGVEAEWSKESLIAMEELTHGQILQAQLCGYSDDGVPVVYLYSIQGTQVVFVNYELVNRGLAQWVEAGVETEVPAEA</sequence>
<gene>
    <name evidence="4" type="ORF">TSIB3V08_LOCUS7310</name>
</gene>
<feature type="domain" description="Tudor" evidence="3">
    <location>
        <begin position="933"/>
        <end position="991"/>
    </location>
</feature>
<dbReference type="Pfam" id="PF00567">
    <property type="entry name" value="TUDOR"/>
    <property type="match status" value="1"/>
</dbReference>
<dbReference type="InterPro" id="IPR004088">
    <property type="entry name" value="KH_dom_type_1"/>
</dbReference>
<dbReference type="InterPro" id="IPR036612">
    <property type="entry name" value="KH_dom_type_1_sf"/>
</dbReference>
<dbReference type="Pfam" id="PF00013">
    <property type="entry name" value="KH_1"/>
    <property type="match status" value="1"/>
</dbReference>